<dbReference type="SUPFAM" id="SSF54001">
    <property type="entry name" value="Cysteine proteinases"/>
    <property type="match status" value="1"/>
</dbReference>
<keyword evidence="1" id="KW-0732">Signal</keyword>
<protein>
    <recommendedName>
        <fullName evidence="2">Cathepsin propeptide inhibitor domain-containing protein</fullName>
    </recommendedName>
</protein>
<dbReference type="STRING" id="52838.A0A4S8K7A5"/>
<feature type="chain" id="PRO_5020979688" description="Cathepsin propeptide inhibitor domain-containing protein" evidence="1">
    <location>
        <begin position="20"/>
        <end position="131"/>
    </location>
</feature>
<gene>
    <name evidence="3" type="ORF">C4D60_Mb08t28810</name>
</gene>
<dbReference type="Pfam" id="PF08246">
    <property type="entry name" value="Inhibitor_I29"/>
    <property type="match status" value="1"/>
</dbReference>
<evidence type="ECO:0000313" key="4">
    <source>
        <dbReference type="Proteomes" id="UP000317650"/>
    </source>
</evidence>
<dbReference type="AlphaFoldDB" id="A0A4S8K7A5"/>
<evidence type="ECO:0000256" key="1">
    <source>
        <dbReference type="SAM" id="SignalP"/>
    </source>
</evidence>
<comment type="caution">
    <text evidence="3">The sequence shown here is derived from an EMBL/GenBank/DDBJ whole genome shotgun (WGS) entry which is preliminary data.</text>
</comment>
<dbReference type="Gene3D" id="1.10.287.2250">
    <property type="match status" value="1"/>
</dbReference>
<name>A0A4S8K7A5_MUSBA</name>
<reference evidence="3 4" key="1">
    <citation type="journal article" date="2019" name="Nat. Plants">
        <title>Genome sequencing of Musa balbisiana reveals subgenome evolution and function divergence in polyploid bananas.</title>
        <authorList>
            <person name="Yao X."/>
        </authorList>
    </citation>
    <scope>NUCLEOTIDE SEQUENCE [LARGE SCALE GENOMIC DNA]</scope>
    <source>
        <strain evidence="4">cv. DH-PKW</strain>
        <tissue evidence="3">Leaves</tissue>
    </source>
</reference>
<sequence>MRRAFLFAAVLVALAFAMATSIPITGDHIASEEKLWDLYGRWQSHHGVSRSFDEKRIRFDVFKENANYVFASNKIAKPYKLSLNKFGDMAREELKRTYAGTRIRRRSTLRGSASLKGCRHCYQCKAFQSSA</sequence>
<dbReference type="SMART" id="SM00848">
    <property type="entry name" value="Inhibitor_I29"/>
    <property type="match status" value="1"/>
</dbReference>
<accession>A0A4S8K7A5</accession>
<proteinExistence type="predicted"/>
<evidence type="ECO:0000313" key="3">
    <source>
        <dbReference type="EMBL" id="THU70799.1"/>
    </source>
</evidence>
<dbReference type="InterPro" id="IPR013201">
    <property type="entry name" value="Prot_inhib_I29"/>
</dbReference>
<keyword evidence="4" id="KW-1185">Reference proteome</keyword>
<organism evidence="3 4">
    <name type="scientific">Musa balbisiana</name>
    <name type="common">Banana</name>
    <dbReference type="NCBI Taxonomy" id="52838"/>
    <lineage>
        <taxon>Eukaryota</taxon>
        <taxon>Viridiplantae</taxon>
        <taxon>Streptophyta</taxon>
        <taxon>Embryophyta</taxon>
        <taxon>Tracheophyta</taxon>
        <taxon>Spermatophyta</taxon>
        <taxon>Magnoliopsida</taxon>
        <taxon>Liliopsida</taxon>
        <taxon>Zingiberales</taxon>
        <taxon>Musaceae</taxon>
        <taxon>Musa</taxon>
    </lineage>
</organism>
<evidence type="ECO:0000259" key="2">
    <source>
        <dbReference type="SMART" id="SM00848"/>
    </source>
</evidence>
<feature type="domain" description="Cathepsin propeptide inhibitor" evidence="2">
    <location>
        <begin position="39"/>
        <end position="94"/>
    </location>
</feature>
<dbReference type="InterPro" id="IPR038765">
    <property type="entry name" value="Papain-like_cys_pep_sf"/>
</dbReference>
<dbReference type="EMBL" id="PYDT01000002">
    <property type="protein sequence ID" value="THU70799.1"/>
    <property type="molecule type" value="Genomic_DNA"/>
</dbReference>
<dbReference type="Proteomes" id="UP000317650">
    <property type="component" value="Chromosome 8"/>
</dbReference>
<feature type="signal peptide" evidence="1">
    <location>
        <begin position="1"/>
        <end position="19"/>
    </location>
</feature>